<dbReference type="InterPro" id="IPR006311">
    <property type="entry name" value="TAT_signal"/>
</dbReference>
<dbReference type="PANTHER" id="PTHR43737:SF1">
    <property type="entry name" value="DUF1501 DOMAIN-CONTAINING PROTEIN"/>
    <property type="match status" value="1"/>
</dbReference>
<accession>A0A9X0XBN2</accession>
<dbReference type="EMBL" id="JAERRA010000001">
    <property type="protein sequence ID" value="MBL0718464.1"/>
    <property type="molecule type" value="Genomic_DNA"/>
</dbReference>
<dbReference type="PROSITE" id="PS51318">
    <property type="entry name" value="TAT"/>
    <property type="match status" value="1"/>
</dbReference>
<reference evidence="2 3" key="1">
    <citation type="submission" date="2021-01" db="EMBL/GenBank/DDBJ databases">
        <title>Piscinibacter sp. Jin2 Genome sequencing and assembly.</title>
        <authorList>
            <person name="Kim I."/>
        </authorList>
    </citation>
    <scope>NUCLEOTIDE SEQUENCE [LARGE SCALE GENOMIC DNA]</scope>
    <source>
        <strain evidence="2 3">Jin2</strain>
    </source>
</reference>
<sequence>MFPTPDLKANPALSRSRRGFLRQSAAACASTAALVAGFPQTALAQALAGATALPVDSAARWLRFTTFAPLDSEILDVATRGYGAWLETQMLLPQSRSVADWVRLKGPPGFEDPNQSPHHDTRIQAIDWKCVYAADPLRQRVTYALSNLFVISEAGTDRAVVPEAYSAFWDLLNRNAFGNFRTLIEDVTYSLDMGFYLTYLNSRKADAATGRQPDENYARELMQLFTIGLWELNEDGSRKLDGSGQPIPTYQQTDIVQLARVFTGLYPNGNLRNGGRATRFGDASPGAFTAETWGRRMAIDASQHAPEAVRALGGRVNIAAGTSGANAIRATLDALFQHPTCPPFVALNLIRRLTCSNPSPGYVSRVSRAFVNNGSGVRGDMKAVLRAIFLDPDLLTPGTPNFGMLVPRYVYTMGAVRRLGSFDSLGTQRPINPWLHKTLGSQRPFTAPTVFNFNKPDYATPELKALGLVGAELENYDEDGATTVFNGLGQLTRNATLTPYLSAKLASSANDAELLDELSRRLSGRVLPSGERNALLGAIRGYPRTQTGWQRNVLSAMLWTILIHPQNMVLS</sequence>
<dbReference type="Proteomes" id="UP000643207">
    <property type="component" value="Unassembled WGS sequence"/>
</dbReference>
<dbReference type="Pfam" id="PF08811">
    <property type="entry name" value="DUF1800"/>
    <property type="match status" value="1"/>
</dbReference>
<name>A0A9X0XBN2_9BURK</name>
<proteinExistence type="predicted"/>
<evidence type="ECO:0000313" key="3">
    <source>
        <dbReference type="Proteomes" id="UP000643207"/>
    </source>
</evidence>
<organism evidence="2 3">
    <name type="scientific">Aquariibacter lacus</name>
    <dbReference type="NCBI Taxonomy" id="2801332"/>
    <lineage>
        <taxon>Bacteria</taxon>
        <taxon>Pseudomonadati</taxon>
        <taxon>Pseudomonadota</taxon>
        <taxon>Betaproteobacteria</taxon>
        <taxon>Burkholderiales</taxon>
        <taxon>Sphaerotilaceae</taxon>
        <taxon>Aquariibacter</taxon>
    </lineage>
</organism>
<dbReference type="PANTHER" id="PTHR43737">
    <property type="entry name" value="BLL7424 PROTEIN"/>
    <property type="match status" value="1"/>
</dbReference>
<feature type="chain" id="PRO_5040755611" evidence="1">
    <location>
        <begin position="45"/>
        <end position="571"/>
    </location>
</feature>
<evidence type="ECO:0000313" key="2">
    <source>
        <dbReference type="EMBL" id="MBL0718464.1"/>
    </source>
</evidence>
<dbReference type="InterPro" id="IPR014917">
    <property type="entry name" value="DUF1800"/>
</dbReference>
<feature type="signal peptide" evidence="1">
    <location>
        <begin position="1"/>
        <end position="44"/>
    </location>
</feature>
<dbReference type="AlphaFoldDB" id="A0A9X0XBN2"/>
<dbReference type="RefSeq" id="WP_201823135.1">
    <property type="nucleotide sequence ID" value="NZ_JAERRA010000001.1"/>
</dbReference>
<gene>
    <name evidence="2" type="ORF">JI742_01055</name>
</gene>
<evidence type="ECO:0000256" key="1">
    <source>
        <dbReference type="SAM" id="SignalP"/>
    </source>
</evidence>
<keyword evidence="3" id="KW-1185">Reference proteome</keyword>
<comment type="caution">
    <text evidence="2">The sequence shown here is derived from an EMBL/GenBank/DDBJ whole genome shotgun (WGS) entry which is preliminary data.</text>
</comment>
<keyword evidence="1" id="KW-0732">Signal</keyword>
<protein>
    <submittedName>
        <fullName evidence="2">DUF1800 family protein</fullName>
    </submittedName>
</protein>